<evidence type="ECO:0000313" key="2">
    <source>
        <dbReference type="Proteomes" id="UP000326354"/>
    </source>
</evidence>
<accession>A0A5S9IU12</accession>
<evidence type="ECO:0000313" key="1">
    <source>
        <dbReference type="EMBL" id="BBM87924.1"/>
    </source>
</evidence>
<dbReference type="OrthoDB" id="9760040at2"/>
<organism evidence="1 2">
    <name type="scientific">Uabimicrobium amorphum</name>
    <dbReference type="NCBI Taxonomy" id="2596890"/>
    <lineage>
        <taxon>Bacteria</taxon>
        <taxon>Pseudomonadati</taxon>
        <taxon>Planctomycetota</taxon>
        <taxon>Candidatus Uabimicrobiia</taxon>
        <taxon>Candidatus Uabimicrobiales</taxon>
        <taxon>Candidatus Uabimicrobiaceae</taxon>
        <taxon>Candidatus Uabimicrobium</taxon>
    </lineage>
</organism>
<dbReference type="Proteomes" id="UP000326354">
    <property type="component" value="Chromosome"/>
</dbReference>
<proteinExistence type="predicted"/>
<evidence type="ECO:0008006" key="3">
    <source>
        <dbReference type="Google" id="ProtNLM"/>
    </source>
</evidence>
<keyword evidence="2" id="KW-1185">Reference proteome</keyword>
<dbReference type="EMBL" id="AP019860">
    <property type="protein sequence ID" value="BBM87924.1"/>
    <property type="molecule type" value="Genomic_DNA"/>
</dbReference>
<dbReference type="KEGG" id="uam:UABAM_06339"/>
<sequence>MTEQLSQLFDEIWEWQMETDPLSATFYGDHRYNDRLPSLRLEDIEEQATKKREFVEKLQQINVDELKQTDQINHKIMHRLLDEKLQSFHFNMHLMPLSQVHGFHVYLPELPNYTVLRAAKDYEMYITRLQKIPQYIEEHIELMRVGLQKGCTLPKVALSSCTKSISTQAKQKVDENPLFQPFLKIPVTIENGQELKESGEQAVQEIQQSYQNFLQFLSEEYITNTREEIGISAIPNGKACYEFLVKSQTTLDVTPQEVHDIGLREVERIKAEMLKILEQVNFSGDLEQFCKFLHSDERFYAKSEKQLLAEVSFILKTMDGKLPQLFSHLPRTPYGIKKVPDQVAARMPAAYYMPAPGDGNGAGFYFVNTYNLESRPLYELEALSLHEAVPGHHLQIAIQQELTELPKFRRFARFLGFLEGWALYCEKLGKEIGFYEDPYSDFGRLSFEMWRACRLVVDTGLHYFGWSRQQAIDYLSSHSSLTKHSVTVEVDRYISLPGQAVSYKMGELKVSALRKLAEEGLQEKFCVREFHHVFLKEGAIPLNILEENIKSYVAQGK</sequence>
<dbReference type="PANTHER" id="PTHR33361">
    <property type="entry name" value="GLR0591 PROTEIN"/>
    <property type="match status" value="1"/>
</dbReference>
<protein>
    <recommendedName>
        <fullName evidence="3">DUF885 domain-containing protein</fullName>
    </recommendedName>
</protein>
<gene>
    <name evidence="1" type="ORF">UABAM_06339</name>
</gene>
<reference evidence="1 2" key="1">
    <citation type="submission" date="2019-08" db="EMBL/GenBank/DDBJ databases">
        <title>Complete genome sequence of Candidatus Uab amorphum.</title>
        <authorList>
            <person name="Shiratori T."/>
            <person name="Suzuki S."/>
            <person name="Kakizawa Y."/>
            <person name="Ishida K."/>
        </authorList>
    </citation>
    <scope>NUCLEOTIDE SEQUENCE [LARGE SCALE GENOMIC DNA]</scope>
    <source>
        <strain evidence="1 2">SRT547</strain>
    </source>
</reference>
<dbReference type="InterPro" id="IPR010281">
    <property type="entry name" value="DUF885"/>
</dbReference>
<dbReference type="Pfam" id="PF05960">
    <property type="entry name" value="DUF885"/>
    <property type="match status" value="1"/>
</dbReference>
<dbReference type="RefSeq" id="WP_151971926.1">
    <property type="nucleotide sequence ID" value="NZ_AP019860.1"/>
</dbReference>
<dbReference type="AlphaFoldDB" id="A0A5S9IU12"/>
<dbReference type="PANTHER" id="PTHR33361:SF2">
    <property type="entry name" value="DUF885 DOMAIN-CONTAINING PROTEIN"/>
    <property type="match status" value="1"/>
</dbReference>
<name>A0A5S9IU12_UABAM</name>